<organism evidence="19 20">
    <name type="scientific">Stachybotrys elegans</name>
    <dbReference type="NCBI Taxonomy" id="80388"/>
    <lineage>
        <taxon>Eukaryota</taxon>
        <taxon>Fungi</taxon>
        <taxon>Dikarya</taxon>
        <taxon>Ascomycota</taxon>
        <taxon>Pezizomycotina</taxon>
        <taxon>Sordariomycetes</taxon>
        <taxon>Hypocreomycetidae</taxon>
        <taxon>Hypocreales</taxon>
        <taxon>Stachybotryaceae</taxon>
        <taxon>Stachybotrys</taxon>
    </lineage>
</organism>
<dbReference type="PROSITE" id="PS50902">
    <property type="entry name" value="FLAVODOXIN_LIKE"/>
    <property type="match status" value="1"/>
</dbReference>
<feature type="domain" description="Flavodoxin-like" evidence="17">
    <location>
        <begin position="509"/>
        <end position="648"/>
    </location>
</feature>
<dbReference type="InterPro" id="IPR023173">
    <property type="entry name" value="NADPH_Cyt_P450_Rdtase_alpha"/>
</dbReference>
<evidence type="ECO:0000256" key="2">
    <source>
        <dbReference type="ARBA" id="ARBA00004685"/>
    </source>
</evidence>
<dbReference type="Gene3D" id="1.10.630.10">
    <property type="entry name" value="Cytochrome P450"/>
    <property type="match status" value="1"/>
</dbReference>
<evidence type="ECO:0000256" key="1">
    <source>
        <dbReference type="ARBA" id="ARBA00001971"/>
    </source>
</evidence>
<evidence type="ECO:0000259" key="18">
    <source>
        <dbReference type="PROSITE" id="PS51384"/>
    </source>
</evidence>
<dbReference type="Pfam" id="PF00175">
    <property type="entry name" value="NAD_binding_1"/>
    <property type="match status" value="1"/>
</dbReference>
<dbReference type="Proteomes" id="UP000813444">
    <property type="component" value="Unassembled WGS sequence"/>
</dbReference>
<dbReference type="SUPFAM" id="SSF48264">
    <property type="entry name" value="Cytochrome P450"/>
    <property type="match status" value="1"/>
</dbReference>
<evidence type="ECO:0000256" key="9">
    <source>
        <dbReference type="ARBA" id="ARBA00022827"/>
    </source>
</evidence>
<evidence type="ECO:0000256" key="11">
    <source>
        <dbReference type="ARBA" id="ARBA00022982"/>
    </source>
</evidence>
<comment type="cofactor">
    <cofactor evidence="15">
        <name>FAD</name>
        <dbReference type="ChEBI" id="CHEBI:57692"/>
    </cofactor>
    <cofactor evidence="15">
        <name>FMN</name>
        <dbReference type="ChEBI" id="CHEBI:58210"/>
    </cofactor>
</comment>
<dbReference type="Gene3D" id="1.20.990.10">
    <property type="entry name" value="NADPH-cytochrome p450 Reductase, Chain A, domain 3"/>
    <property type="match status" value="1"/>
</dbReference>
<dbReference type="InterPro" id="IPR001433">
    <property type="entry name" value="OxRdtase_FAD/NAD-bd"/>
</dbReference>
<evidence type="ECO:0000256" key="4">
    <source>
        <dbReference type="ARBA" id="ARBA00022448"/>
    </source>
</evidence>
<dbReference type="InterPro" id="IPR036396">
    <property type="entry name" value="Cyt_P450_sf"/>
</dbReference>
<comment type="catalytic activity">
    <reaction evidence="15">
        <text>an organic molecule + reduced [NADPH--hemoprotein reductase] + O2 = an alcohol + oxidized [NADPH--hemoprotein reductase] + H2O + H(+)</text>
        <dbReference type="Rhea" id="RHEA:17149"/>
        <dbReference type="Rhea" id="RHEA-COMP:11964"/>
        <dbReference type="Rhea" id="RHEA-COMP:11965"/>
        <dbReference type="ChEBI" id="CHEBI:15377"/>
        <dbReference type="ChEBI" id="CHEBI:15378"/>
        <dbReference type="ChEBI" id="CHEBI:15379"/>
        <dbReference type="ChEBI" id="CHEBI:30879"/>
        <dbReference type="ChEBI" id="CHEBI:57618"/>
        <dbReference type="ChEBI" id="CHEBI:58210"/>
        <dbReference type="ChEBI" id="CHEBI:142491"/>
        <dbReference type="EC" id="1.14.14.1"/>
    </reaction>
</comment>
<dbReference type="Pfam" id="PF00667">
    <property type="entry name" value="FAD_binding_1"/>
    <property type="match status" value="1"/>
</dbReference>
<dbReference type="InterPro" id="IPR017938">
    <property type="entry name" value="Riboflavin_synthase-like_b-brl"/>
</dbReference>
<dbReference type="PRINTS" id="PR00463">
    <property type="entry name" value="EP450I"/>
</dbReference>
<dbReference type="GO" id="GO:0070330">
    <property type="term" value="F:aromatase activity"/>
    <property type="evidence" value="ECO:0007669"/>
    <property type="project" value="UniProtKB-UniRule"/>
</dbReference>
<name>A0A8K0SVM6_9HYPO</name>
<evidence type="ECO:0000313" key="20">
    <source>
        <dbReference type="Proteomes" id="UP000813444"/>
    </source>
</evidence>
<proteinExistence type="inferred from homology"/>
<feature type="binding site" description="axial binding residue" evidence="16">
    <location>
        <position position="411"/>
    </location>
    <ligand>
        <name>heme</name>
        <dbReference type="ChEBI" id="CHEBI:30413"/>
    </ligand>
    <ligandPart>
        <name>Fe</name>
        <dbReference type="ChEBI" id="CHEBI:18248"/>
    </ligandPart>
</feature>
<dbReference type="PANTHER" id="PTHR19384:SF127">
    <property type="entry name" value="BIFUNCTIONAL CYTOCHROME P450_NADPH--P450 REDUCTASE"/>
    <property type="match status" value="1"/>
</dbReference>
<comment type="similarity">
    <text evidence="3 15">In the N-terminal section; belongs to the cytochrome P450 family.</text>
</comment>
<evidence type="ECO:0000256" key="13">
    <source>
        <dbReference type="ARBA" id="ARBA00023004"/>
    </source>
</evidence>
<dbReference type="InterPro" id="IPR017972">
    <property type="entry name" value="Cyt_P450_CS"/>
</dbReference>
<keyword evidence="10 15" id="KW-0521">NADP</keyword>
<dbReference type="EC" id="1.14.14.1" evidence="15"/>
<dbReference type="GO" id="GO:0005506">
    <property type="term" value="F:iron ion binding"/>
    <property type="evidence" value="ECO:0007669"/>
    <property type="project" value="UniProtKB-UniRule"/>
</dbReference>
<evidence type="ECO:0000256" key="16">
    <source>
        <dbReference type="PIRSR" id="PIRSR000209-1"/>
    </source>
</evidence>
<dbReference type="CDD" id="cd11068">
    <property type="entry name" value="CYP120A1"/>
    <property type="match status" value="1"/>
</dbReference>
<dbReference type="EC" id="1.6.2.4" evidence="15"/>
<dbReference type="GO" id="GO:0050660">
    <property type="term" value="F:flavin adenine dinucleotide binding"/>
    <property type="evidence" value="ECO:0007669"/>
    <property type="project" value="TreeGrafter"/>
</dbReference>
<dbReference type="Pfam" id="PF00258">
    <property type="entry name" value="Flavodoxin_1"/>
    <property type="match status" value="1"/>
</dbReference>
<dbReference type="PANTHER" id="PTHR19384">
    <property type="entry name" value="NITRIC OXIDE SYNTHASE-RELATED"/>
    <property type="match status" value="1"/>
</dbReference>
<keyword evidence="4 15" id="KW-0813">Transport</keyword>
<dbReference type="Pfam" id="PF00067">
    <property type="entry name" value="p450"/>
    <property type="match status" value="1"/>
</dbReference>
<dbReference type="Gene3D" id="3.40.50.80">
    <property type="entry name" value="Nucleotide-binding domain of ferredoxin-NADP reductase (FNR) module"/>
    <property type="match status" value="1"/>
</dbReference>
<dbReference type="PIRSF" id="PIRSF000209">
    <property type="entry name" value="Bifunctional_P450_P450R"/>
    <property type="match status" value="1"/>
</dbReference>
<gene>
    <name evidence="19" type="ORF">B0I35DRAFT_499038</name>
</gene>
<keyword evidence="14 15" id="KW-0503">Monooxygenase</keyword>
<evidence type="ECO:0000256" key="8">
    <source>
        <dbReference type="ARBA" id="ARBA00022723"/>
    </source>
</evidence>
<dbReference type="PROSITE" id="PS51384">
    <property type="entry name" value="FAD_FR"/>
    <property type="match status" value="1"/>
</dbReference>
<dbReference type="Gene3D" id="3.40.50.360">
    <property type="match status" value="1"/>
</dbReference>
<reference evidence="19" key="1">
    <citation type="journal article" date="2021" name="Nat. Commun.">
        <title>Genetic determinants of endophytism in the Arabidopsis root mycobiome.</title>
        <authorList>
            <person name="Mesny F."/>
            <person name="Miyauchi S."/>
            <person name="Thiergart T."/>
            <person name="Pickel B."/>
            <person name="Atanasova L."/>
            <person name="Karlsson M."/>
            <person name="Huettel B."/>
            <person name="Barry K.W."/>
            <person name="Haridas S."/>
            <person name="Chen C."/>
            <person name="Bauer D."/>
            <person name="Andreopoulos W."/>
            <person name="Pangilinan J."/>
            <person name="LaButti K."/>
            <person name="Riley R."/>
            <person name="Lipzen A."/>
            <person name="Clum A."/>
            <person name="Drula E."/>
            <person name="Henrissat B."/>
            <person name="Kohler A."/>
            <person name="Grigoriev I.V."/>
            <person name="Martin F.M."/>
            <person name="Hacquard S."/>
        </authorList>
    </citation>
    <scope>NUCLEOTIDE SEQUENCE</scope>
    <source>
        <strain evidence="19">MPI-CAGE-CH-0235</strain>
    </source>
</reference>
<dbReference type="InterPro" id="IPR008254">
    <property type="entry name" value="Flavodoxin/NO_synth"/>
</dbReference>
<dbReference type="SUPFAM" id="SSF52218">
    <property type="entry name" value="Flavoproteins"/>
    <property type="match status" value="1"/>
</dbReference>
<evidence type="ECO:0000256" key="3">
    <source>
        <dbReference type="ARBA" id="ARBA00010018"/>
    </source>
</evidence>
<evidence type="ECO:0000256" key="7">
    <source>
        <dbReference type="ARBA" id="ARBA00022643"/>
    </source>
</evidence>
<dbReference type="InterPro" id="IPR002401">
    <property type="entry name" value="Cyt_P450_E_grp-I"/>
</dbReference>
<keyword evidence="11 15" id="KW-0249">Electron transport</keyword>
<dbReference type="PRINTS" id="PR00385">
    <property type="entry name" value="P450"/>
</dbReference>
<keyword evidence="9 15" id="KW-0274">FAD</keyword>
<dbReference type="Gene3D" id="2.40.30.10">
    <property type="entry name" value="Translation factors"/>
    <property type="match status" value="1"/>
</dbReference>
<dbReference type="InterPro" id="IPR029039">
    <property type="entry name" value="Flavoprotein-like_sf"/>
</dbReference>
<evidence type="ECO:0000256" key="12">
    <source>
        <dbReference type="ARBA" id="ARBA00023002"/>
    </source>
</evidence>
<keyword evidence="8 15" id="KW-0479">Metal-binding</keyword>
<evidence type="ECO:0000256" key="10">
    <source>
        <dbReference type="ARBA" id="ARBA00022857"/>
    </source>
</evidence>
<evidence type="ECO:0000256" key="6">
    <source>
        <dbReference type="ARBA" id="ARBA00022630"/>
    </source>
</evidence>
<dbReference type="OrthoDB" id="1470350at2759"/>
<comment type="cofactor">
    <cofactor evidence="1 15 16">
        <name>heme</name>
        <dbReference type="ChEBI" id="CHEBI:30413"/>
    </cofactor>
</comment>
<accession>A0A8K0SVM6</accession>
<keyword evidence="13 15" id="KW-0408">Iron</keyword>
<dbReference type="InterPro" id="IPR023206">
    <property type="entry name" value="Bifunctional_P450_P450_red"/>
</dbReference>
<comment type="caution">
    <text evidence="19">The sequence shown here is derived from an EMBL/GenBank/DDBJ whole genome shotgun (WGS) entry which is preliminary data.</text>
</comment>
<dbReference type="FunFam" id="1.10.630.10:FF:000040">
    <property type="entry name" value="Bifunctional cytochrome P450/NADPH--P450 reductase"/>
    <property type="match status" value="1"/>
</dbReference>
<keyword evidence="5 15" id="KW-0349">Heme</keyword>
<dbReference type="InterPro" id="IPR003097">
    <property type="entry name" value="CysJ-like_FAD-binding"/>
</dbReference>
<dbReference type="InterPro" id="IPR001128">
    <property type="entry name" value="Cyt_P450"/>
</dbReference>
<dbReference type="GO" id="GO:0003958">
    <property type="term" value="F:NADPH-hemoprotein reductase activity"/>
    <property type="evidence" value="ECO:0007669"/>
    <property type="project" value="UniProtKB-UniRule"/>
</dbReference>
<dbReference type="SUPFAM" id="SSF52343">
    <property type="entry name" value="Ferredoxin reductase-like, C-terminal NADP-linked domain"/>
    <property type="match status" value="1"/>
</dbReference>
<evidence type="ECO:0000313" key="19">
    <source>
        <dbReference type="EMBL" id="KAH7322485.1"/>
    </source>
</evidence>
<comment type="pathway">
    <text evidence="2">Mycotoxin biosynthesis.</text>
</comment>
<evidence type="ECO:0000256" key="14">
    <source>
        <dbReference type="ARBA" id="ARBA00023033"/>
    </source>
</evidence>
<protein>
    <recommendedName>
        <fullName evidence="15">Bifunctional cytochrome P450/NADPH--P450 reductase</fullName>
    </recommendedName>
    <domain>
        <recommendedName>
            <fullName evidence="15">Cytochrome P450</fullName>
            <ecNumber evidence="15">1.14.14.1</ecNumber>
        </recommendedName>
    </domain>
    <domain>
        <recommendedName>
            <fullName evidence="15">NADPH--cytochrome P450 reductase</fullName>
            <ecNumber evidence="15">1.6.2.4</ecNumber>
        </recommendedName>
    </domain>
</protein>
<feature type="domain" description="FAD-binding FR-type" evidence="18">
    <location>
        <begin position="680"/>
        <end position="889"/>
    </location>
</feature>
<keyword evidence="12 15" id="KW-0560">Oxidoreductase</keyword>
<evidence type="ECO:0000256" key="15">
    <source>
        <dbReference type="PIRNR" id="PIRNR000209"/>
    </source>
</evidence>
<keyword evidence="6 15" id="KW-0285">Flavoprotein</keyword>
<dbReference type="PROSITE" id="PS00086">
    <property type="entry name" value="CYTOCHROME_P450"/>
    <property type="match status" value="1"/>
</dbReference>
<comment type="catalytic activity">
    <reaction evidence="15">
        <text>2 oxidized [cytochrome P450] + NADPH = 2 reduced [cytochrome P450] + NADP(+) + H(+)</text>
        <dbReference type="Rhea" id="RHEA:24040"/>
        <dbReference type="Rhea" id="RHEA-COMP:14627"/>
        <dbReference type="Rhea" id="RHEA-COMP:14628"/>
        <dbReference type="ChEBI" id="CHEBI:15378"/>
        <dbReference type="ChEBI" id="CHEBI:55376"/>
        <dbReference type="ChEBI" id="CHEBI:57783"/>
        <dbReference type="ChEBI" id="CHEBI:58349"/>
        <dbReference type="ChEBI" id="CHEBI:60344"/>
        <dbReference type="EC" id="1.6.2.4"/>
    </reaction>
</comment>
<dbReference type="InterPro" id="IPR017927">
    <property type="entry name" value="FAD-bd_FR_type"/>
</dbReference>
<keyword evidence="20" id="KW-1185">Reference proteome</keyword>
<keyword evidence="7 15" id="KW-0288">FMN</keyword>
<evidence type="ECO:0000259" key="17">
    <source>
        <dbReference type="PROSITE" id="PS50902"/>
    </source>
</evidence>
<dbReference type="SUPFAM" id="SSF63380">
    <property type="entry name" value="Riboflavin synthase domain-like"/>
    <property type="match status" value="1"/>
</dbReference>
<dbReference type="InterPro" id="IPR039261">
    <property type="entry name" value="FNR_nucleotide-bd"/>
</dbReference>
<dbReference type="EMBL" id="JAGPNK010000004">
    <property type="protein sequence ID" value="KAH7322485.1"/>
    <property type="molecule type" value="Genomic_DNA"/>
</dbReference>
<evidence type="ECO:0000256" key="5">
    <source>
        <dbReference type="ARBA" id="ARBA00022617"/>
    </source>
</evidence>
<dbReference type="GO" id="GO:0010181">
    <property type="term" value="F:FMN binding"/>
    <property type="evidence" value="ECO:0007669"/>
    <property type="project" value="UniProtKB-UniRule"/>
</dbReference>
<dbReference type="GO" id="GO:0020037">
    <property type="term" value="F:heme binding"/>
    <property type="evidence" value="ECO:0007669"/>
    <property type="project" value="UniProtKB-UniRule"/>
</dbReference>
<sequence length="1056" mass="118372">MSTPIPGPPAWPFIGNLRDVNVNDTVRCFGELADTYGPIFKLHLGGDDRIFICSRELVDEVCSRKEFVKIPIGSIKQLQVVTPDGLFTAPHGHEAWAVGHRTLLPAFGPLSIRAMLPEMLDITSQAVLKWARFGEHNAINVTEDFTRLTLDTIALCSMDTRFNSFYQNELHPFPQAIRTILMGAQGRSTRPAWLSSFMWNEKREFDGANEFLHKFAEEVITKRRNSPPIPVKQDLLDAMLNRKDPVTGKHLDDALIIDNMITFLIAGHETTAGLLSFLFYLLVTHPSAYTVLQKEVDDTLGNGPITIELISKLQYTKACVREALRLRPTAAIWGVSPINNPDDADQPIILGNQWLIKPNQTVLVLCPKLHRDPSVFGVDADEFKPDRMLEDNFKVLPKNCWKPFGNGARACIGSDFAMQEAIVATAALFQKFDFKLADPDYKLSVQQTLTLKPKGFFMKAKLRPSIDSLSIQRQMFSPRSASPSLSGTILVPNDKMTEQSRSKPDMKPLSVFYASNMGTCKGLADRLMISAVSRGFLCTVRPLDEAVDSLPVNQPILILVASYEEHPGNAQEFLGWIQGAARPRLGNVYYTVFGCGNRDWHHTFQTSPILVDQMMEKCGATRLIPRGVADASQGDVMGDWESWQASQFWPTVARFYGKNVNIGVDPASLIQGYRTETSRLQRIHVRVTDVKALTQGDGTRVKYHMEVELPQDVSYSVGDYLEVHAKNSKQDLERLFRIFKVKDSEDADPLILAVWKQLELNQPATTMQIESLHQACLSRNDKGTLSSLIKNLAVNPGNPNMRPTVLQILVAYPSIPASLNELVAMLPPLRPRLYSISSSPLHTKSRCTLTRSAVDRQLPGLASGFLASLQPDAIFEVSVRRGKDLFRPPLDLASVPMIMVCIGTGIAPFRGFVQHRVEMLRRDPSLANGLAPALLYAGFRKPEDALYVDELERWQTEGAIKVRWVYSETHASLTEDEASRYVQGELWANKDEAVRMWDMGARVYVCGSRSLSKGMREMAKKIYSDVAEKRCGTKAEEDIEEWWADVIRERYAVDVF</sequence>
<dbReference type="GO" id="GO:0005829">
    <property type="term" value="C:cytosol"/>
    <property type="evidence" value="ECO:0007669"/>
    <property type="project" value="TreeGrafter"/>
</dbReference>
<dbReference type="AlphaFoldDB" id="A0A8K0SVM6"/>